<keyword evidence="2" id="KW-1185">Reference proteome</keyword>
<organism evidence="1 2">
    <name type="scientific">Sphingopyxis panaciterrulae</name>
    <dbReference type="NCBI Taxonomy" id="462372"/>
    <lineage>
        <taxon>Bacteria</taxon>
        <taxon>Pseudomonadati</taxon>
        <taxon>Pseudomonadota</taxon>
        <taxon>Alphaproteobacteria</taxon>
        <taxon>Sphingomonadales</taxon>
        <taxon>Sphingomonadaceae</taxon>
        <taxon>Sphingopyxis</taxon>
    </lineage>
</organism>
<sequence length="58" mass="6380">MSVELTQFGLGIDGKSNVVAYCPTEYQNFHRRYVRGVIGVPIGGEGVLSRRAMTCWCG</sequence>
<evidence type="ECO:0000313" key="2">
    <source>
        <dbReference type="Proteomes" id="UP000537161"/>
    </source>
</evidence>
<evidence type="ECO:0000313" key="1">
    <source>
        <dbReference type="EMBL" id="MBB5707643.1"/>
    </source>
</evidence>
<dbReference type="EMBL" id="JACIJH010000010">
    <property type="protein sequence ID" value="MBB5707643.1"/>
    <property type="molecule type" value="Genomic_DNA"/>
</dbReference>
<reference evidence="1 2" key="1">
    <citation type="submission" date="2020-08" db="EMBL/GenBank/DDBJ databases">
        <title>Genomic Encyclopedia of Type Strains, Phase IV (KMG-IV): sequencing the most valuable type-strain genomes for metagenomic binning, comparative biology and taxonomic classification.</title>
        <authorList>
            <person name="Goeker M."/>
        </authorList>
    </citation>
    <scope>NUCLEOTIDE SEQUENCE [LARGE SCALE GENOMIC DNA]</scope>
    <source>
        <strain evidence="1 2">DSM 27163</strain>
    </source>
</reference>
<dbReference type="Proteomes" id="UP000537161">
    <property type="component" value="Unassembled WGS sequence"/>
</dbReference>
<dbReference type="AlphaFoldDB" id="A0A7W9B7I2"/>
<proteinExistence type="predicted"/>
<accession>A0A7W9B7I2</accession>
<gene>
    <name evidence="1" type="ORF">FHR21_003010</name>
</gene>
<comment type="caution">
    <text evidence="1">The sequence shown here is derived from an EMBL/GenBank/DDBJ whole genome shotgun (WGS) entry which is preliminary data.</text>
</comment>
<name>A0A7W9B7I2_9SPHN</name>
<protein>
    <submittedName>
        <fullName evidence="1">Uncharacterized protein</fullName>
    </submittedName>
</protein>
<dbReference type="RefSeq" id="WP_176141591.1">
    <property type="nucleotide sequence ID" value="NZ_JACIJH010000010.1"/>
</dbReference>